<reference evidence="2 3" key="1">
    <citation type="submission" date="2023-08" db="EMBL/GenBank/DDBJ databases">
        <title>Pseudoalteromonas haloplanktis LL1 genome.</title>
        <authorList>
            <person name="Wu S."/>
        </authorList>
    </citation>
    <scope>NUCLEOTIDE SEQUENCE [LARGE SCALE GENOMIC DNA]</scope>
    <source>
        <strain evidence="2 3">LL1</strain>
    </source>
</reference>
<dbReference type="GO" id="GO:0016798">
    <property type="term" value="F:hydrolase activity, acting on glycosyl bonds"/>
    <property type="evidence" value="ECO:0007669"/>
    <property type="project" value="UniProtKB-KW"/>
</dbReference>
<dbReference type="EMBL" id="JAVIFY010000001">
    <property type="protein sequence ID" value="MDQ9090211.1"/>
    <property type="molecule type" value="Genomic_DNA"/>
</dbReference>
<protein>
    <submittedName>
        <fullName evidence="2">Phosphodiester glycosidase family protein</fullName>
    </submittedName>
</protein>
<evidence type="ECO:0000259" key="1">
    <source>
        <dbReference type="Pfam" id="PF09992"/>
    </source>
</evidence>
<evidence type="ECO:0000313" key="3">
    <source>
        <dbReference type="Proteomes" id="UP001226574"/>
    </source>
</evidence>
<dbReference type="Pfam" id="PF09992">
    <property type="entry name" value="NAGPA"/>
    <property type="match status" value="1"/>
</dbReference>
<keyword evidence="2" id="KW-0326">Glycosidase</keyword>
<sequence>MGSGVKLNDSRPRTAICATTQNNIIMLTAHNLSLIELASQMLSLGCNNAMNLDGGGSTAMSLADEVIYDQGRAVVTAVLLVDTVSY</sequence>
<evidence type="ECO:0000313" key="2">
    <source>
        <dbReference type="EMBL" id="MDQ9090211.1"/>
    </source>
</evidence>
<comment type="caution">
    <text evidence="2">The sequence shown here is derived from an EMBL/GenBank/DDBJ whole genome shotgun (WGS) entry which is preliminary data.</text>
</comment>
<name>A0ABU1B8U6_PSEHA</name>
<dbReference type="PANTHER" id="PTHR40446">
    <property type="entry name" value="N-ACETYLGLUCOSAMINE-1-PHOSPHODIESTER ALPHA-N-ACETYLGLUCOSAMINIDASE"/>
    <property type="match status" value="1"/>
</dbReference>
<proteinExistence type="predicted"/>
<dbReference type="InterPro" id="IPR018711">
    <property type="entry name" value="NAGPA"/>
</dbReference>
<organism evidence="2 3">
    <name type="scientific">Pseudoalteromonas haloplanktis</name>
    <name type="common">Alteromonas haloplanktis</name>
    <dbReference type="NCBI Taxonomy" id="228"/>
    <lineage>
        <taxon>Bacteria</taxon>
        <taxon>Pseudomonadati</taxon>
        <taxon>Pseudomonadota</taxon>
        <taxon>Gammaproteobacteria</taxon>
        <taxon>Alteromonadales</taxon>
        <taxon>Pseudoalteromonadaceae</taxon>
        <taxon>Pseudoalteromonas</taxon>
    </lineage>
</organism>
<accession>A0ABU1B8U6</accession>
<feature type="domain" description="Phosphodiester glycosidase" evidence="1">
    <location>
        <begin position="10"/>
        <end position="80"/>
    </location>
</feature>
<dbReference type="Proteomes" id="UP001226574">
    <property type="component" value="Unassembled WGS sequence"/>
</dbReference>
<gene>
    <name evidence="2" type="ORF">RC083_01250</name>
</gene>
<keyword evidence="3" id="KW-1185">Reference proteome</keyword>
<dbReference type="PANTHER" id="PTHR40446:SF2">
    <property type="entry name" value="N-ACETYLGLUCOSAMINE-1-PHOSPHODIESTER ALPHA-N-ACETYLGLUCOSAMINIDASE"/>
    <property type="match status" value="1"/>
</dbReference>
<dbReference type="RefSeq" id="WP_309038184.1">
    <property type="nucleotide sequence ID" value="NZ_JAVIFY010000001.1"/>
</dbReference>
<keyword evidence="2" id="KW-0378">Hydrolase</keyword>